<dbReference type="GO" id="GO:0016887">
    <property type="term" value="F:ATP hydrolysis activity"/>
    <property type="evidence" value="ECO:0007669"/>
    <property type="project" value="InterPro"/>
</dbReference>
<dbReference type="InterPro" id="IPR050093">
    <property type="entry name" value="ABC_SmlMolc_Importer"/>
</dbReference>
<dbReference type="InterPro" id="IPR008995">
    <property type="entry name" value="Mo/tungstate-bd_C_term_dom"/>
</dbReference>
<evidence type="ECO:0000313" key="7">
    <source>
        <dbReference type="Proteomes" id="UP000239485"/>
    </source>
</evidence>
<gene>
    <name evidence="6" type="ORF">CLV92_102307</name>
</gene>
<evidence type="ECO:0000259" key="5">
    <source>
        <dbReference type="PROSITE" id="PS50893"/>
    </source>
</evidence>
<dbReference type="SUPFAM" id="SSF50331">
    <property type="entry name" value="MOP-like"/>
    <property type="match status" value="1"/>
</dbReference>
<keyword evidence="7" id="KW-1185">Reference proteome</keyword>
<evidence type="ECO:0000256" key="2">
    <source>
        <dbReference type="ARBA" id="ARBA00022741"/>
    </source>
</evidence>
<dbReference type="PANTHER" id="PTHR42781:SF4">
    <property type="entry name" value="SPERMIDINE_PUTRESCINE IMPORT ATP-BINDING PROTEIN POTA"/>
    <property type="match status" value="1"/>
</dbReference>
<proteinExistence type="predicted"/>
<protein>
    <submittedName>
        <fullName evidence="6">Putative spermidine/putrescine transport system ATP-binding protein</fullName>
    </submittedName>
</protein>
<dbReference type="SMART" id="SM00382">
    <property type="entry name" value="AAA"/>
    <property type="match status" value="1"/>
</dbReference>
<dbReference type="Proteomes" id="UP000239485">
    <property type="component" value="Unassembled WGS sequence"/>
</dbReference>
<evidence type="ECO:0000313" key="6">
    <source>
        <dbReference type="EMBL" id="PPK98154.1"/>
    </source>
</evidence>
<dbReference type="PROSITE" id="PS50893">
    <property type="entry name" value="ABC_TRANSPORTER_2"/>
    <property type="match status" value="1"/>
</dbReference>
<feature type="region of interest" description="Disordered" evidence="4">
    <location>
        <begin position="344"/>
        <end position="409"/>
    </location>
</feature>
<sequence length="409" mass="42242">MTAALAVRNLGRDHGGGQAPALDGLNLDVPAGSCLALVGPSGSGKTTALRLVAGLEVPDRGDVLLDGRSVVALPPERRGVSMVFQRPLLFPHLDVLDNVAFSARVAGASRRAARAAAAPFLDLVQMGGYTTRRPGQLSGGQEQRVALARALAARPRVLLLDEAFTGLDVALREDMHELLHQLRAVLEPTVVLVTHDHAEAAALADSVAVLSGGRLLQHGDAGRIYTRPASVTVSRLLGGRNEVPGVVVGGEHRSALGRLRLPTDVAVPDGPAVLLVRQEAVVVTGPDAPGADAAGTVLAVRAAGARRALTVEVVSPGGAAVQVHAETSPGQVFTRGERVGLRLPSSAVSAVPPEDAGTEEPEIADRRTADAGRMPRTHRVASPAVPDAGVRPDAPGAPRRRNHHGDHGT</sequence>
<dbReference type="Pfam" id="PF00005">
    <property type="entry name" value="ABC_tran"/>
    <property type="match status" value="1"/>
</dbReference>
<dbReference type="OrthoDB" id="9802264at2"/>
<keyword evidence="1" id="KW-0813">Transport</keyword>
<dbReference type="InterPro" id="IPR003439">
    <property type="entry name" value="ABC_transporter-like_ATP-bd"/>
</dbReference>
<feature type="domain" description="ABC transporter" evidence="5">
    <location>
        <begin position="5"/>
        <end position="237"/>
    </location>
</feature>
<dbReference type="GO" id="GO:0005524">
    <property type="term" value="F:ATP binding"/>
    <property type="evidence" value="ECO:0007669"/>
    <property type="project" value="UniProtKB-KW"/>
</dbReference>
<reference evidence="6 7" key="1">
    <citation type="submission" date="2018-02" db="EMBL/GenBank/DDBJ databases">
        <title>Genomic Encyclopedia of Archaeal and Bacterial Type Strains, Phase II (KMG-II): from individual species to whole genera.</title>
        <authorList>
            <person name="Goeker M."/>
        </authorList>
    </citation>
    <scope>NUCLEOTIDE SEQUENCE [LARGE SCALE GENOMIC DNA]</scope>
    <source>
        <strain evidence="6 7">DSM 22857</strain>
    </source>
</reference>
<keyword evidence="3 6" id="KW-0067">ATP-binding</keyword>
<name>A0A2S6IVQ9_9ACTN</name>
<dbReference type="RefSeq" id="WP_104431569.1">
    <property type="nucleotide sequence ID" value="NZ_PTJD01000002.1"/>
</dbReference>
<dbReference type="SUPFAM" id="SSF52540">
    <property type="entry name" value="P-loop containing nucleoside triphosphate hydrolases"/>
    <property type="match status" value="1"/>
</dbReference>
<dbReference type="InterPro" id="IPR003593">
    <property type="entry name" value="AAA+_ATPase"/>
</dbReference>
<keyword evidence="2" id="KW-0547">Nucleotide-binding</keyword>
<dbReference type="Gene3D" id="3.40.50.300">
    <property type="entry name" value="P-loop containing nucleotide triphosphate hydrolases"/>
    <property type="match status" value="1"/>
</dbReference>
<dbReference type="EMBL" id="PTJD01000002">
    <property type="protein sequence ID" value="PPK98154.1"/>
    <property type="molecule type" value="Genomic_DNA"/>
</dbReference>
<evidence type="ECO:0000256" key="3">
    <source>
        <dbReference type="ARBA" id="ARBA00022840"/>
    </source>
</evidence>
<dbReference type="PANTHER" id="PTHR42781">
    <property type="entry name" value="SPERMIDINE/PUTRESCINE IMPORT ATP-BINDING PROTEIN POTA"/>
    <property type="match status" value="1"/>
</dbReference>
<evidence type="ECO:0000256" key="1">
    <source>
        <dbReference type="ARBA" id="ARBA00022448"/>
    </source>
</evidence>
<comment type="caution">
    <text evidence="6">The sequence shown here is derived from an EMBL/GenBank/DDBJ whole genome shotgun (WGS) entry which is preliminary data.</text>
</comment>
<evidence type="ECO:0000256" key="4">
    <source>
        <dbReference type="SAM" id="MobiDB-lite"/>
    </source>
</evidence>
<dbReference type="InterPro" id="IPR027417">
    <property type="entry name" value="P-loop_NTPase"/>
</dbReference>
<dbReference type="AlphaFoldDB" id="A0A2S6IVQ9"/>
<organism evidence="6 7">
    <name type="scientific">Kineococcus xinjiangensis</name>
    <dbReference type="NCBI Taxonomy" id="512762"/>
    <lineage>
        <taxon>Bacteria</taxon>
        <taxon>Bacillati</taxon>
        <taxon>Actinomycetota</taxon>
        <taxon>Actinomycetes</taxon>
        <taxon>Kineosporiales</taxon>
        <taxon>Kineosporiaceae</taxon>
        <taxon>Kineococcus</taxon>
    </lineage>
</organism>
<feature type="compositionally biased region" description="Basic residues" evidence="4">
    <location>
        <begin position="398"/>
        <end position="409"/>
    </location>
</feature>
<accession>A0A2S6IVQ9</accession>